<dbReference type="NCBIfam" id="TIGR00797">
    <property type="entry name" value="matE"/>
    <property type="match status" value="1"/>
</dbReference>
<evidence type="ECO:0000256" key="2">
    <source>
        <dbReference type="ARBA" id="ARBA00010199"/>
    </source>
</evidence>
<evidence type="ECO:0000256" key="7">
    <source>
        <dbReference type="ARBA" id="ARBA00023136"/>
    </source>
</evidence>
<evidence type="ECO:0000256" key="6">
    <source>
        <dbReference type="ARBA" id="ARBA00022989"/>
    </source>
</evidence>
<evidence type="ECO:0000313" key="11">
    <source>
        <dbReference type="Proteomes" id="UP000291832"/>
    </source>
</evidence>
<evidence type="ECO:0000256" key="9">
    <source>
        <dbReference type="SAM" id="Phobius"/>
    </source>
</evidence>
<comment type="similarity">
    <text evidence="2">Belongs to the multi antimicrobial extrusion (MATE) (TC 2.A.66.1) family.</text>
</comment>
<feature type="transmembrane region" description="Helical" evidence="9">
    <location>
        <begin position="305"/>
        <end position="328"/>
    </location>
</feature>
<dbReference type="PIRSF" id="PIRSF006603">
    <property type="entry name" value="DinF"/>
    <property type="match status" value="1"/>
</dbReference>
<dbReference type="EMBL" id="SHKI01000003">
    <property type="protein sequence ID" value="RZT67119.1"/>
    <property type="molecule type" value="Genomic_DNA"/>
</dbReference>
<dbReference type="GO" id="GO:0005886">
    <property type="term" value="C:plasma membrane"/>
    <property type="evidence" value="ECO:0007669"/>
    <property type="project" value="UniProtKB-SubCell"/>
</dbReference>
<protein>
    <submittedName>
        <fullName evidence="10">Putative MATE family efflux protein</fullName>
    </submittedName>
</protein>
<keyword evidence="11" id="KW-1185">Reference proteome</keyword>
<reference evidence="10 11" key="1">
    <citation type="journal article" date="2015" name="Stand. Genomic Sci.">
        <title>Genomic Encyclopedia of Bacterial and Archaeal Type Strains, Phase III: the genomes of soil and plant-associated and newly described type strains.</title>
        <authorList>
            <person name="Whitman W.B."/>
            <person name="Woyke T."/>
            <person name="Klenk H.P."/>
            <person name="Zhou Y."/>
            <person name="Lilburn T.G."/>
            <person name="Beck B.J."/>
            <person name="De Vos P."/>
            <person name="Vandamme P."/>
            <person name="Eisen J.A."/>
            <person name="Garrity G."/>
            <person name="Hugenholtz P."/>
            <person name="Kyrpides N.C."/>
        </authorList>
    </citation>
    <scope>NUCLEOTIDE SEQUENCE [LARGE SCALE GENOMIC DNA]</scope>
    <source>
        <strain evidence="10 11">RF6</strain>
    </source>
</reference>
<dbReference type="InterPro" id="IPR002528">
    <property type="entry name" value="MATE_fam"/>
</dbReference>
<dbReference type="InterPro" id="IPR044644">
    <property type="entry name" value="DinF-like"/>
</dbReference>
<feature type="transmembrane region" description="Helical" evidence="9">
    <location>
        <begin position="444"/>
        <end position="466"/>
    </location>
</feature>
<name>A0A4V6MD78_9MICO</name>
<evidence type="ECO:0000256" key="4">
    <source>
        <dbReference type="ARBA" id="ARBA00022475"/>
    </source>
</evidence>
<dbReference type="Pfam" id="PF01554">
    <property type="entry name" value="MatE"/>
    <property type="match status" value="2"/>
</dbReference>
<dbReference type="GO" id="GO:0042910">
    <property type="term" value="F:xenobiotic transmembrane transporter activity"/>
    <property type="evidence" value="ECO:0007669"/>
    <property type="project" value="InterPro"/>
</dbReference>
<keyword evidence="5 9" id="KW-0812">Transmembrane</keyword>
<organism evidence="10 11">
    <name type="scientific">Leucobacter luti</name>
    <dbReference type="NCBI Taxonomy" id="340320"/>
    <lineage>
        <taxon>Bacteria</taxon>
        <taxon>Bacillati</taxon>
        <taxon>Actinomycetota</taxon>
        <taxon>Actinomycetes</taxon>
        <taxon>Micrococcales</taxon>
        <taxon>Microbacteriaceae</taxon>
        <taxon>Leucobacter</taxon>
    </lineage>
</organism>
<feature type="transmembrane region" description="Helical" evidence="9">
    <location>
        <begin position="199"/>
        <end position="217"/>
    </location>
</feature>
<dbReference type="Proteomes" id="UP000291832">
    <property type="component" value="Unassembled WGS sequence"/>
</dbReference>
<evidence type="ECO:0000256" key="5">
    <source>
        <dbReference type="ARBA" id="ARBA00022692"/>
    </source>
</evidence>
<feature type="transmembrane region" description="Helical" evidence="9">
    <location>
        <begin position="167"/>
        <end position="192"/>
    </location>
</feature>
<evidence type="ECO:0000313" key="10">
    <source>
        <dbReference type="EMBL" id="RZT67119.1"/>
    </source>
</evidence>
<evidence type="ECO:0000256" key="3">
    <source>
        <dbReference type="ARBA" id="ARBA00022448"/>
    </source>
</evidence>
<feature type="transmembrane region" description="Helical" evidence="9">
    <location>
        <begin position="271"/>
        <end position="293"/>
    </location>
</feature>
<feature type="transmembrane region" description="Helical" evidence="9">
    <location>
        <begin position="415"/>
        <end position="438"/>
    </location>
</feature>
<feature type="transmembrane region" description="Helical" evidence="9">
    <location>
        <begin position="348"/>
        <end position="370"/>
    </location>
</feature>
<keyword evidence="6 9" id="KW-1133">Transmembrane helix</keyword>
<keyword evidence="4" id="KW-1003">Cell membrane</keyword>
<dbReference type="PANTHER" id="PTHR42893:SF46">
    <property type="entry name" value="PROTEIN DETOXIFICATION 44, CHLOROPLASTIC"/>
    <property type="match status" value="1"/>
</dbReference>
<dbReference type="AlphaFoldDB" id="A0A4V6MD78"/>
<comment type="subcellular location">
    <subcellularLocation>
        <location evidence="1">Cell membrane</location>
        <topology evidence="1">Multi-pass membrane protein</topology>
    </subcellularLocation>
</comment>
<dbReference type="InterPro" id="IPR048279">
    <property type="entry name" value="MdtK-like"/>
</dbReference>
<feature type="transmembrane region" description="Helical" evidence="9">
    <location>
        <begin position="49"/>
        <end position="69"/>
    </location>
</feature>
<gene>
    <name evidence="10" type="ORF">EV139_1253</name>
</gene>
<proteinExistence type="inferred from homology"/>
<keyword evidence="3" id="KW-0813">Transport</keyword>
<evidence type="ECO:0000256" key="8">
    <source>
        <dbReference type="SAM" id="MobiDB-lite"/>
    </source>
</evidence>
<dbReference type="CDD" id="cd13136">
    <property type="entry name" value="MATE_DinF_like"/>
    <property type="match status" value="1"/>
</dbReference>
<comment type="caution">
    <text evidence="10">The sequence shown here is derived from an EMBL/GenBank/DDBJ whole genome shotgun (WGS) entry which is preliminary data.</text>
</comment>
<dbReference type="PANTHER" id="PTHR42893">
    <property type="entry name" value="PROTEIN DETOXIFICATION 44, CHLOROPLASTIC-RELATED"/>
    <property type="match status" value="1"/>
</dbReference>
<keyword evidence="7 9" id="KW-0472">Membrane</keyword>
<feature type="transmembrane region" description="Helical" evidence="9">
    <location>
        <begin position="125"/>
        <end position="147"/>
    </location>
</feature>
<feature type="transmembrane region" description="Helical" evidence="9">
    <location>
        <begin position="382"/>
        <end position="403"/>
    </location>
</feature>
<feature type="transmembrane region" description="Helical" evidence="9">
    <location>
        <begin position="81"/>
        <end position="104"/>
    </location>
</feature>
<feature type="transmembrane region" description="Helical" evidence="9">
    <location>
        <begin position="229"/>
        <end position="250"/>
    </location>
</feature>
<accession>A0A4V6MD78</accession>
<evidence type="ECO:0000256" key="1">
    <source>
        <dbReference type="ARBA" id="ARBA00004651"/>
    </source>
</evidence>
<sequence length="478" mass="48679">MSAAPATVLLMPPEPADDHVPRSGAGRIVPEAAPPPTPRTARRRIDRGIASLAIPALGALIAEPLFLVVDSALIGHLGMAPLAGLAVASAILQTAVGLMIFLAYSTTPLVARRRGAGDLRGAVQAGIDGLWLALAIGAVVGAAIWALCGPLVSAFGVDPATAQQARTFLSISCLGIPAMLVVFAASGLLRGLQDTRTPLAVATIGFAVNALLNWWFIYGLGLGIGGSAWGTVIAQWGMVAVYLAVIARHAKRAGAGALPHRAGLGHAGRSGGWLFIRTLGLRAALLATVFAATSHGTAATAGYQIVFTIFSTAAFALDALAIAAQALIGDALGARDAARARLVTRRSIFWGVGCGVVIGALLAATSPVLGRVFTSDDAVLGILPPALLVLGISLPLGGLVFVLDGVLMGAGDARYLAWTSLVNLAVYLPILWALTVLVPSGTAGLVALTAGFTIVFMLARAVTLGLRARGGRWVRLGV</sequence>
<feature type="region of interest" description="Disordered" evidence="8">
    <location>
        <begin position="11"/>
        <end position="41"/>
    </location>
</feature>
<dbReference type="GO" id="GO:0015297">
    <property type="term" value="F:antiporter activity"/>
    <property type="evidence" value="ECO:0007669"/>
    <property type="project" value="InterPro"/>
</dbReference>